<dbReference type="Proteomes" id="UP000265926">
    <property type="component" value="Unassembled WGS sequence"/>
</dbReference>
<protein>
    <submittedName>
        <fullName evidence="1">Uncharacterized protein</fullName>
    </submittedName>
</protein>
<reference evidence="1 2" key="1">
    <citation type="submission" date="2018-08" db="EMBL/GenBank/DDBJ databases">
        <title>Pallidiluteibacterium maritimus gen. nov., sp. nov., isolated from coastal sediment.</title>
        <authorList>
            <person name="Zhou L.Y."/>
        </authorList>
    </citation>
    <scope>NUCLEOTIDE SEQUENCE [LARGE SCALE GENOMIC DNA]</scope>
    <source>
        <strain evidence="1 2">XSD2</strain>
    </source>
</reference>
<dbReference type="RefSeq" id="WP_119437892.1">
    <property type="nucleotide sequence ID" value="NZ_QWGR01000005.1"/>
</dbReference>
<evidence type="ECO:0000313" key="1">
    <source>
        <dbReference type="EMBL" id="RIJ48162.1"/>
    </source>
</evidence>
<name>A0A399SZX8_9BACT</name>
<organism evidence="1 2">
    <name type="scientific">Maribellus luteus</name>
    <dbReference type="NCBI Taxonomy" id="2305463"/>
    <lineage>
        <taxon>Bacteria</taxon>
        <taxon>Pseudomonadati</taxon>
        <taxon>Bacteroidota</taxon>
        <taxon>Bacteroidia</taxon>
        <taxon>Marinilabiliales</taxon>
        <taxon>Prolixibacteraceae</taxon>
        <taxon>Maribellus</taxon>
    </lineage>
</organism>
<dbReference type="OrthoDB" id="1494998at2"/>
<comment type="caution">
    <text evidence="1">The sequence shown here is derived from an EMBL/GenBank/DDBJ whole genome shotgun (WGS) entry which is preliminary data.</text>
</comment>
<dbReference type="Pfam" id="PF19524">
    <property type="entry name" value="DUF6054"/>
    <property type="match status" value="1"/>
</dbReference>
<proteinExistence type="predicted"/>
<dbReference type="EMBL" id="QWGR01000005">
    <property type="protein sequence ID" value="RIJ48162.1"/>
    <property type="molecule type" value="Genomic_DNA"/>
</dbReference>
<dbReference type="InterPro" id="IPR046117">
    <property type="entry name" value="DUF6054"/>
</dbReference>
<gene>
    <name evidence="1" type="ORF">D1614_10525</name>
</gene>
<keyword evidence="2" id="KW-1185">Reference proteome</keyword>
<evidence type="ECO:0000313" key="2">
    <source>
        <dbReference type="Proteomes" id="UP000265926"/>
    </source>
</evidence>
<accession>A0A399SZX8</accession>
<sequence>MNTAKYKLSTDDLDKTVNYLIEFLPFDYENHSPDMSVLASEAYYMRNGSTQLNMIIAKREAAYLLIDVMGSAGGRGPQNWDWGSEKSYLKKVKKVLDEYAKEFSLTLEELAAS</sequence>
<dbReference type="AlphaFoldDB" id="A0A399SZX8"/>